<evidence type="ECO:0000256" key="1">
    <source>
        <dbReference type="ARBA" id="ARBA00004613"/>
    </source>
</evidence>
<keyword evidence="4" id="KW-0106">Calcium</keyword>
<name>A0A8U0IGQ7_9EURY</name>
<dbReference type="EMBL" id="CP096658">
    <property type="protein sequence ID" value="UPV99248.1"/>
    <property type="molecule type" value="Genomic_DNA"/>
</dbReference>
<dbReference type="GO" id="GO:0005509">
    <property type="term" value="F:calcium ion binding"/>
    <property type="evidence" value="ECO:0007669"/>
    <property type="project" value="InterPro"/>
</dbReference>
<dbReference type="SUPFAM" id="SSF103647">
    <property type="entry name" value="TSP type-3 repeat"/>
    <property type="match status" value="1"/>
</dbReference>
<proteinExistence type="predicted"/>
<dbReference type="Pfam" id="PF18884">
    <property type="entry name" value="TSP3_bac"/>
    <property type="match status" value="6"/>
</dbReference>
<keyword evidence="3" id="KW-0732">Signal</keyword>
<protein>
    <recommendedName>
        <fullName evidence="8">Thrombospondin type 3 repeat-containing protein</fullName>
    </recommendedName>
</protein>
<feature type="region of interest" description="Disordered" evidence="5">
    <location>
        <begin position="42"/>
        <end position="233"/>
    </location>
</feature>
<evidence type="ECO:0008006" key="8">
    <source>
        <dbReference type="Google" id="ProtNLM"/>
    </source>
</evidence>
<keyword evidence="2" id="KW-0964">Secreted</keyword>
<feature type="compositionally biased region" description="Acidic residues" evidence="5">
    <location>
        <begin position="115"/>
        <end position="125"/>
    </location>
</feature>
<keyword evidence="7" id="KW-1185">Reference proteome</keyword>
<reference evidence="6" key="1">
    <citation type="submission" date="2022-04" db="EMBL/GenBank/DDBJ databases">
        <title>Diverse halophilic archaea isolated from saline environments.</title>
        <authorList>
            <person name="Cui H.-L."/>
        </authorList>
    </citation>
    <scope>NUCLEOTIDE SEQUENCE</scope>
    <source>
        <strain evidence="6">XZYJT40</strain>
    </source>
</reference>
<evidence type="ECO:0000256" key="2">
    <source>
        <dbReference type="ARBA" id="ARBA00022525"/>
    </source>
</evidence>
<evidence type="ECO:0000313" key="7">
    <source>
        <dbReference type="Proteomes" id="UP000830434"/>
    </source>
</evidence>
<dbReference type="PANTHER" id="PTHR37467">
    <property type="entry name" value="EXPORTED CALCIUM-BINDING GLYCOPROTEIN-RELATED"/>
    <property type="match status" value="1"/>
</dbReference>
<evidence type="ECO:0000256" key="5">
    <source>
        <dbReference type="SAM" id="MobiDB-lite"/>
    </source>
</evidence>
<sequence>MKSAVAVVAAVCVVAGVSTGALAYLGDGDGLSTADELLGPTDLTAADTDGDGLADGVEVNDRATDPTVADADADDLNDGREAAAGTDPMVADTDGDGLADGVELSAETNPVGADTDADGLDDGPEVNEYGTAPDDSDTDGDGLADREEVTARSTNPAQADTDADGLGDGAEANQRPTSPTESDTDSDGLADGAEVNDRATDPMVADTDGDNLDDGPEVNEYGTAPDDSDTDGDRFRDGIEVRAGSVLSATDPLRKDVFLELDYMRGTTVPEEKLEKVERAFANAPVENPDGSRGISLHVNVSDSPVAPTPNTSLADYARTYYRSEYDTRGYGYYHALLVREIPDFGAGNRVGLTSIGIDGMIIEDRPSRVRVAKTVMHELGHNLGLHPGKYRGIDSYAMKPKQYPSVMNYHRLGPCDCNYYFSDGSNSPGDFDDWAHIASSLDERAPNASAASSLVG</sequence>
<dbReference type="AlphaFoldDB" id="A0A8U0IGQ7"/>
<dbReference type="RefSeq" id="WP_248653747.1">
    <property type="nucleotide sequence ID" value="NZ_CP096658.1"/>
</dbReference>
<comment type="subcellular location">
    <subcellularLocation>
        <location evidence="1">Secreted</location>
    </subcellularLocation>
</comment>
<dbReference type="InterPro" id="IPR028974">
    <property type="entry name" value="TSP_type-3_rpt"/>
</dbReference>
<evidence type="ECO:0000256" key="4">
    <source>
        <dbReference type="ARBA" id="ARBA00022837"/>
    </source>
</evidence>
<dbReference type="PANTHER" id="PTHR37467:SF1">
    <property type="entry name" value="EXPORTED CALCIUM-BINDING GLYCOPROTEIN"/>
    <property type="match status" value="1"/>
</dbReference>
<dbReference type="InterPro" id="IPR053180">
    <property type="entry name" value="Ca-binding_acidic-repeat"/>
</dbReference>
<dbReference type="SUPFAM" id="SSF55486">
    <property type="entry name" value="Metalloproteases ('zincins'), catalytic domain"/>
    <property type="match status" value="1"/>
</dbReference>
<dbReference type="InterPro" id="IPR059100">
    <property type="entry name" value="TSP3_bac"/>
</dbReference>
<dbReference type="KEGG" id="haxz:M0R88_12010"/>
<evidence type="ECO:0000256" key="3">
    <source>
        <dbReference type="ARBA" id="ARBA00022729"/>
    </source>
</evidence>
<evidence type="ECO:0000313" key="6">
    <source>
        <dbReference type="EMBL" id="UPV99248.1"/>
    </source>
</evidence>
<organism evidence="6 7">
    <name type="scientific">Halorussus gelatinilyticus</name>
    <dbReference type="NCBI Taxonomy" id="2937524"/>
    <lineage>
        <taxon>Archaea</taxon>
        <taxon>Methanobacteriati</taxon>
        <taxon>Methanobacteriota</taxon>
        <taxon>Stenosarchaea group</taxon>
        <taxon>Halobacteria</taxon>
        <taxon>Halobacteriales</taxon>
        <taxon>Haladaptataceae</taxon>
        <taxon>Halorussus</taxon>
    </lineage>
</organism>
<gene>
    <name evidence="6" type="ORF">M0R88_12010</name>
</gene>
<dbReference type="Gene3D" id="4.10.1080.10">
    <property type="entry name" value="TSP type-3 repeat"/>
    <property type="match status" value="1"/>
</dbReference>
<dbReference type="GeneID" id="72190591"/>
<accession>A0A8U0IGQ7</accession>
<dbReference type="Proteomes" id="UP000830434">
    <property type="component" value="Chromosome"/>
</dbReference>
<feature type="compositionally biased region" description="Acidic residues" evidence="5">
    <location>
        <begin position="207"/>
        <end position="217"/>
    </location>
</feature>